<feature type="region of interest" description="Disordered" evidence="1">
    <location>
        <begin position="23"/>
        <end position="62"/>
    </location>
</feature>
<evidence type="ECO:0000313" key="2">
    <source>
        <dbReference type="EMBL" id="AXK37800.1"/>
    </source>
</evidence>
<feature type="compositionally biased region" description="Basic residues" evidence="1">
    <location>
        <begin position="184"/>
        <end position="193"/>
    </location>
</feature>
<keyword evidence="3" id="KW-1185">Reference proteome</keyword>
<name>A0A345Y1N4_9ACTN</name>
<evidence type="ECO:0008006" key="4">
    <source>
        <dbReference type="Google" id="ProtNLM"/>
    </source>
</evidence>
<feature type="compositionally biased region" description="Basic and acidic residues" evidence="1">
    <location>
        <begin position="23"/>
        <end position="39"/>
    </location>
</feature>
<protein>
    <recommendedName>
        <fullName evidence="4">Deaminase</fullName>
    </recommendedName>
</protein>
<sequence>MNGQAGAGDPRLGLLWFPAEHPVAERSAADRPVADHPATERPAAGRPAGRAEPGVPVLNVPVPDRPVADVSAADGLVPNVPAGAVPPPDAPASAAGGVPGGAPAAPVLRHRRDGILPAVAAVLSVRGAKLTCTGSKGDQPAELHPLVRDFLDTLGTGLRERHDGRCPEAVLLSRFLTSTEESRKSRRAARKPLSHSEAKRALKHAKLTARRIREDGDPLHGSYAPPCRSCATLLDHFGVRAVAPGPEEVR</sequence>
<evidence type="ECO:0000256" key="1">
    <source>
        <dbReference type="SAM" id="MobiDB-lite"/>
    </source>
</evidence>
<dbReference type="Proteomes" id="UP000254425">
    <property type="component" value="Chromosome"/>
</dbReference>
<dbReference type="AlphaFoldDB" id="A0A345Y1N4"/>
<organism evidence="2 3">
    <name type="scientific">Streptomyces armeniacus</name>
    <dbReference type="NCBI Taxonomy" id="83291"/>
    <lineage>
        <taxon>Bacteria</taxon>
        <taxon>Bacillati</taxon>
        <taxon>Actinomycetota</taxon>
        <taxon>Actinomycetes</taxon>
        <taxon>Kitasatosporales</taxon>
        <taxon>Streptomycetaceae</taxon>
        <taxon>Streptomyces</taxon>
    </lineage>
</organism>
<gene>
    <name evidence="2" type="ORF">DVA86_31535</name>
</gene>
<reference evidence="2 3" key="1">
    <citation type="submission" date="2018-07" db="EMBL/GenBank/DDBJ databases">
        <title>Draft genome of the type strain Streptomyces armeniacus ATCC 15676.</title>
        <authorList>
            <person name="Labana P."/>
            <person name="Gosse J.T."/>
            <person name="Boddy C.N."/>
        </authorList>
    </citation>
    <scope>NUCLEOTIDE SEQUENCE [LARGE SCALE GENOMIC DNA]</scope>
    <source>
        <strain evidence="2 3">ATCC 15676</strain>
    </source>
</reference>
<dbReference type="InterPro" id="IPR025968">
    <property type="entry name" value="YwqJ_deaminase"/>
</dbReference>
<feature type="region of interest" description="Disordered" evidence="1">
    <location>
        <begin position="181"/>
        <end position="204"/>
    </location>
</feature>
<dbReference type="Pfam" id="PF14431">
    <property type="entry name" value="YwqJ-deaminase"/>
    <property type="match status" value="1"/>
</dbReference>
<proteinExistence type="predicted"/>
<dbReference type="KEGG" id="sarm:DVA86_31535"/>
<feature type="compositionally biased region" description="Low complexity" evidence="1">
    <location>
        <begin position="40"/>
        <end position="56"/>
    </location>
</feature>
<evidence type="ECO:0000313" key="3">
    <source>
        <dbReference type="Proteomes" id="UP000254425"/>
    </source>
</evidence>
<accession>A0A345Y1N4</accession>
<dbReference type="EMBL" id="CP031320">
    <property type="protein sequence ID" value="AXK37800.1"/>
    <property type="molecule type" value="Genomic_DNA"/>
</dbReference>